<evidence type="ECO:0000313" key="2">
    <source>
        <dbReference type="EMBL" id="KVH99391.1"/>
    </source>
</evidence>
<evidence type="ECO:0008006" key="4">
    <source>
        <dbReference type="Google" id="ProtNLM"/>
    </source>
</evidence>
<dbReference type="Gramene" id="KVH99391">
    <property type="protein sequence ID" value="KVH99391"/>
    <property type="gene ID" value="Ccrd_022379"/>
</dbReference>
<gene>
    <name evidence="2" type="ORF">Ccrd_022379</name>
</gene>
<sequence>MKIHKLGKNGGKGMYYKYIVVLEILIKTILHRCLLYRMHDNVGVGEVKKLETETLPGHFAVIAVKCKKPERFMVALGCLTNPGFLRLLNKAGEEYGFKHEGAITIPCGPRELQLVLQEMHEK</sequence>
<proteinExistence type="inferred from homology"/>
<keyword evidence="3" id="KW-1185">Reference proteome</keyword>
<evidence type="ECO:0000313" key="3">
    <source>
        <dbReference type="Proteomes" id="UP000243975"/>
    </source>
</evidence>
<dbReference type="STRING" id="59895.A0A103XYY3"/>
<comment type="similarity">
    <text evidence="1">Belongs to the ARG7 family.</text>
</comment>
<reference evidence="2 3" key="1">
    <citation type="journal article" date="2016" name="Sci. Rep.">
        <title>The genome sequence of the outbreeding globe artichoke constructed de novo incorporating a phase-aware low-pass sequencing strategy of F1 progeny.</title>
        <authorList>
            <person name="Scaglione D."/>
            <person name="Reyes-Chin-Wo S."/>
            <person name="Acquadro A."/>
            <person name="Froenicke L."/>
            <person name="Portis E."/>
            <person name="Beitel C."/>
            <person name="Tirone M."/>
            <person name="Mauro R."/>
            <person name="Lo Monaco A."/>
            <person name="Mauromicale G."/>
            <person name="Faccioli P."/>
            <person name="Cattivelli L."/>
            <person name="Rieseberg L."/>
            <person name="Michelmore R."/>
            <person name="Lanteri S."/>
        </authorList>
    </citation>
    <scope>NUCLEOTIDE SEQUENCE [LARGE SCALE GENOMIC DNA]</scope>
    <source>
        <strain evidence="2">2C</strain>
    </source>
</reference>
<dbReference type="AlphaFoldDB" id="A0A103XYY3"/>
<dbReference type="PANTHER" id="PTHR31374">
    <property type="entry name" value="AUXIN-INDUCED PROTEIN-LIKE-RELATED"/>
    <property type="match status" value="1"/>
</dbReference>
<accession>A0A103XYY3</accession>
<organism evidence="2 3">
    <name type="scientific">Cynara cardunculus var. scolymus</name>
    <name type="common">Globe artichoke</name>
    <name type="synonym">Cynara scolymus</name>
    <dbReference type="NCBI Taxonomy" id="59895"/>
    <lineage>
        <taxon>Eukaryota</taxon>
        <taxon>Viridiplantae</taxon>
        <taxon>Streptophyta</taxon>
        <taxon>Embryophyta</taxon>
        <taxon>Tracheophyta</taxon>
        <taxon>Spermatophyta</taxon>
        <taxon>Magnoliopsida</taxon>
        <taxon>eudicotyledons</taxon>
        <taxon>Gunneridae</taxon>
        <taxon>Pentapetalae</taxon>
        <taxon>asterids</taxon>
        <taxon>campanulids</taxon>
        <taxon>Asterales</taxon>
        <taxon>Asteraceae</taxon>
        <taxon>Carduoideae</taxon>
        <taxon>Cardueae</taxon>
        <taxon>Carduinae</taxon>
        <taxon>Cynara</taxon>
    </lineage>
</organism>
<dbReference type="Pfam" id="PF02519">
    <property type="entry name" value="Auxin_inducible"/>
    <property type="match status" value="1"/>
</dbReference>
<dbReference type="PANTHER" id="PTHR31374:SF264">
    <property type="entry name" value="AUXIN-RESPONSIVE PROTEIN SAUR36-LIKE"/>
    <property type="match status" value="1"/>
</dbReference>
<protein>
    <recommendedName>
        <fullName evidence="4">Auxin responsive SAUR protein</fullName>
    </recommendedName>
</protein>
<comment type="caution">
    <text evidence="2">The sequence shown here is derived from an EMBL/GenBank/DDBJ whole genome shotgun (WGS) entry which is preliminary data.</text>
</comment>
<dbReference type="EMBL" id="LEKV01003571">
    <property type="protein sequence ID" value="KVH99391.1"/>
    <property type="molecule type" value="Genomic_DNA"/>
</dbReference>
<dbReference type="Proteomes" id="UP000243975">
    <property type="component" value="Unassembled WGS sequence"/>
</dbReference>
<dbReference type="InterPro" id="IPR003676">
    <property type="entry name" value="SAUR_fam"/>
</dbReference>
<evidence type="ECO:0000256" key="1">
    <source>
        <dbReference type="ARBA" id="ARBA00006974"/>
    </source>
</evidence>
<dbReference type="OMA" id="ELHWLNH"/>
<name>A0A103XYY3_CYNCS</name>
<dbReference type="GO" id="GO:0009733">
    <property type="term" value="P:response to auxin"/>
    <property type="evidence" value="ECO:0007669"/>
    <property type="project" value="InterPro"/>
</dbReference>